<dbReference type="Proteomes" id="UP000789831">
    <property type="component" value="Unassembled WGS sequence"/>
</dbReference>
<dbReference type="InterPro" id="IPR055854">
    <property type="entry name" value="DUF7431"/>
</dbReference>
<protein>
    <submittedName>
        <fullName evidence="3">2074_t:CDS:1</fullName>
    </submittedName>
</protein>
<evidence type="ECO:0000259" key="2">
    <source>
        <dbReference type="Pfam" id="PF24209"/>
    </source>
</evidence>
<proteinExistence type="predicted"/>
<dbReference type="InterPro" id="IPR054586">
    <property type="entry name" value="MACPF_1_fungal"/>
</dbReference>
<evidence type="ECO:0000259" key="1">
    <source>
        <dbReference type="Pfam" id="PF22693"/>
    </source>
</evidence>
<feature type="domain" description="DUF7431" evidence="2">
    <location>
        <begin position="410"/>
        <end position="565"/>
    </location>
</feature>
<comment type="caution">
    <text evidence="3">The sequence shown here is derived from an EMBL/GenBank/DDBJ whole genome shotgun (WGS) entry which is preliminary data.</text>
</comment>
<name>A0A9N9BHT3_9GLOM</name>
<dbReference type="AlphaFoldDB" id="A0A9N9BHT3"/>
<keyword evidence="4" id="KW-1185">Reference proteome</keyword>
<evidence type="ECO:0000313" key="4">
    <source>
        <dbReference type="Proteomes" id="UP000789831"/>
    </source>
</evidence>
<gene>
    <name evidence="3" type="ORF">AGERDE_LOCUS7516</name>
</gene>
<evidence type="ECO:0000313" key="3">
    <source>
        <dbReference type="EMBL" id="CAG8568484.1"/>
    </source>
</evidence>
<dbReference type="Pfam" id="PF24209">
    <property type="entry name" value="DUF7431"/>
    <property type="match status" value="1"/>
</dbReference>
<dbReference type="OrthoDB" id="2373238at2759"/>
<feature type="domain" description="MACPF-like" evidence="1">
    <location>
        <begin position="163"/>
        <end position="367"/>
    </location>
</feature>
<accession>A0A9N9BHT3</accession>
<dbReference type="EMBL" id="CAJVPL010001384">
    <property type="protein sequence ID" value="CAG8568484.1"/>
    <property type="molecule type" value="Genomic_DNA"/>
</dbReference>
<dbReference type="Pfam" id="PF22693">
    <property type="entry name" value="MACPF_1"/>
    <property type="match status" value="1"/>
</dbReference>
<sequence length="715" mass="80384">MAEASSSSSSTSRDSEPKFKDIKVQINRDTPILMQLPINKKLNEIRPLLADEVNVRMGSKMYFMTPVAKILQANECKYLLSKILYNNNLKIIGEQEPDWEYIKNTCKLEYGVVFSKKGPVSAKKKAFDITGLHLRKLARPITIDETIVCQTDFDKSCVENLLAKVEVTAKLPWSSSISATLGGSIETENHINIGNLSTYRTSKRINAKLSYSEQEVKPTKEFIKAVDVALVSDDPRKNLKIVAKEYGPLWCNILGIGGRILFIESQETNLNEYISSTETTAAGNIRVTEYAEIGGEAGRCQQMRQMNSFINKYSFFRMFGGSEESYHEFGMSGWLSSLNDYQQWAVAEYTEINSIFDILDQDRRSKVAAALTKQILESKIETLSFRMDFSRTDPYSHELPQNLQLSNTDQIFVTIMKEDESKNLFATRVHYIDDKSPPVILIHRLGKLKKRSKSPIVNLKLGWIVIGTSTMLNLFGQSLAQQPVFESDEIKASTCNSNKRLIAIITNKRKKDPNSSILATCVSRTNDLQQDPMASKYIAGTHFVNNDKNNAIEACTFCYDLQNMKPCLQFDNMPVKLSVNYSIVAGTGKLKFGQTQITSKPITSKPLGSILSQSKRFEVCFDVYLNLTEQPTTPPTSSLSEREQSLSSSSAQRTLQSPIFISLVSDNCPAHCVHGFFNITPNHAIFKSLKNSFTKNGQVAYFCVPTRNRNEEDGD</sequence>
<reference evidence="3" key="1">
    <citation type="submission" date="2021-06" db="EMBL/GenBank/DDBJ databases">
        <authorList>
            <person name="Kallberg Y."/>
            <person name="Tangrot J."/>
            <person name="Rosling A."/>
        </authorList>
    </citation>
    <scope>NUCLEOTIDE SEQUENCE</scope>
    <source>
        <strain evidence="3">MT106</strain>
    </source>
</reference>
<organism evidence="3 4">
    <name type="scientific">Ambispora gerdemannii</name>
    <dbReference type="NCBI Taxonomy" id="144530"/>
    <lineage>
        <taxon>Eukaryota</taxon>
        <taxon>Fungi</taxon>
        <taxon>Fungi incertae sedis</taxon>
        <taxon>Mucoromycota</taxon>
        <taxon>Glomeromycotina</taxon>
        <taxon>Glomeromycetes</taxon>
        <taxon>Archaeosporales</taxon>
        <taxon>Ambisporaceae</taxon>
        <taxon>Ambispora</taxon>
    </lineage>
</organism>